<comment type="subcellular location">
    <subcellularLocation>
        <location evidence="1">Membrane</location>
        <topology evidence="1">Multi-pass membrane protein</topology>
    </subcellularLocation>
</comment>
<keyword evidence="2" id="KW-0812">Transmembrane</keyword>
<keyword evidence="3" id="KW-1133">Transmembrane helix</keyword>
<feature type="domain" description="G" evidence="5">
    <location>
        <begin position="30"/>
        <end position="150"/>
    </location>
</feature>
<dbReference type="InterPro" id="IPR021147">
    <property type="entry name" value="DUF697"/>
</dbReference>
<keyword evidence="7" id="KW-1185">Reference proteome</keyword>
<evidence type="ECO:0000256" key="1">
    <source>
        <dbReference type="ARBA" id="ARBA00004141"/>
    </source>
</evidence>
<sequence>MDIKKKKDFSLENLIEELESDFNQMIKPNIMIAGKTGVGKSTLINAIFREKLAETGTGQPITKHLKKIEKASVPVNLFDTKGLELEDIAREEIRSEILAEIENRSRSNDVSDHIHLMWYCIAYESGRIEREEIEWIKLFSEKMPVILVLTQSISDDESFSKYLDNLNLPVVNIVKLLAEPKQIIGNFDVPAYGLNTLVQLTFDVLPEATRKAFVNAQKSDITLKVNEAKKWSMGFIASSFGVGFTPIPFSDAIVLSGMQMTLIAKITNIFGFPNSRALIQTIISAIAGTGTATLIGKSLVSNILKFIPGVGTVAGGLISGTVASTLTTTLAFAYIKVCEKLSEVDDLNELTHQDIAKMVKEQFEKELKTSKQ</sequence>
<evidence type="ECO:0000313" key="6">
    <source>
        <dbReference type="EMBL" id="GAA4059088.1"/>
    </source>
</evidence>
<name>A0ABP7V4M8_9BACI</name>
<evidence type="ECO:0000313" key="7">
    <source>
        <dbReference type="Proteomes" id="UP001501734"/>
    </source>
</evidence>
<evidence type="ECO:0000259" key="5">
    <source>
        <dbReference type="Pfam" id="PF01926"/>
    </source>
</evidence>
<dbReference type="Proteomes" id="UP001501734">
    <property type="component" value="Unassembled WGS sequence"/>
</dbReference>
<reference evidence="7" key="1">
    <citation type="journal article" date="2019" name="Int. J. Syst. Evol. Microbiol.">
        <title>The Global Catalogue of Microorganisms (GCM) 10K type strain sequencing project: providing services to taxonomists for standard genome sequencing and annotation.</title>
        <authorList>
            <consortium name="The Broad Institute Genomics Platform"/>
            <consortium name="The Broad Institute Genome Sequencing Center for Infectious Disease"/>
            <person name="Wu L."/>
            <person name="Ma J."/>
        </authorList>
    </citation>
    <scope>NUCLEOTIDE SEQUENCE [LARGE SCALE GENOMIC DNA]</scope>
    <source>
        <strain evidence="7">JCM 17250</strain>
    </source>
</reference>
<accession>A0ABP7V4M8</accession>
<dbReference type="SUPFAM" id="SSF52540">
    <property type="entry name" value="P-loop containing nucleoside triphosphate hydrolases"/>
    <property type="match status" value="1"/>
</dbReference>
<keyword evidence="4" id="KW-0472">Membrane</keyword>
<dbReference type="EMBL" id="BAABDL010000014">
    <property type="protein sequence ID" value="GAA4059088.1"/>
    <property type="molecule type" value="Genomic_DNA"/>
</dbReference>
<dbReference type="RefSeq" id="WP_344909643.1">
    <property type="nucleotide sequence ID" value="NZ_BAABDL010000014.1"/>
</dbReference>
<protein>
    <submittedName>
        <fullName evidence="6">GTP-binding protein</fullName>
    </submittedName>
</protein>
<organism evidence="6 7">
    <name type="scientific">Amphibacillus indicireducens</name>
    <dbReference type="NCBI Taxonomy" id="1076330"/>
    <lineage>
        <taxon>Bacteria</taxon>
        <taxon>Bacillati</taxon>
        <taxon>Bacillota</taxon>
        <taxon>Bacilli</taxon>
        <taxon>Bacillales</taxon>
        <taxon>Bacillaceae</taxon>
        <taxon>Amphibacillus</taxon>
    </lineage>
</organism>
<evidence type="ECO:0000256" key="3">
    <source>
        <dbReference type="ARBA" id="ARBA00022989"/>
    </source>
</evidence>
<gene>
    <name evidence="6" type="ORF">GCM10022410_02840</name>
</gene>
<proteinExistence type="predicted"/>
<dbReference type="CDD" id="cd00882">
    <property type="entry name" value="Ras_like_GTPase"/>
    <property type="match status" value="1"/>
</dbReference>
<evidence type="ECO:0000256" key="2">
    <source>
        <dbReference type="ARBA" id="ARBA00022692"/>
    </source>
</evidence>
<dbReference type="Pfam" id="PF01926">
    <property type="entry name" value="MMR_HSR1"/>
    <property type="match status" value="1"/>
</dbReference>
<dbReference type="Gene3D" id="3.40.50.300">
    <property type="entry name" value="P-loop containing nucleotide triphosphate hydrolases"/>
    <property type="match status" value="1"/>
</dbReference>
<comment type="caution">
    <text evidence="6">The sequence shown here is derived from an EMBL/GenBank/DDBJ whole genome shotgun (WGS) entry which is preliminary data.</text>
</comment>
<dbReference type="Pfam" id="PF05128">
    <property type="entry name" value="DUF697"/>
    <property type="match status" value="1"/>
</dbReference>
<dbReference type="InterPro" id="IPR027417">
    <property type="entry name" value="P-loop_NTPase"/>
</dbReference>
<dbReference type="InterPro" id="IPR006073">
    <property type="entry name" value="GTP-bd"/>
</dbReference>
<evidence type="ECO:0000256" key="4">
    <source>
        <dbReference type="ARBA" id="ARBA00023136"/>
    </source>
</evidence>